<dbReference type="Proteomes" id="UP000636479">
    <property type="component" value="Unassembled WGS sequence"/>
</dbReference>
<name>A0A8H6SSF0_9AGAR</name>
<dbReference type="AlphaFoldDB" id="A0A8H6SSF0"/>
<dbReference type="RefSeq" id="XP_037220509.1">
    <property type="nucleotide sequence ID" value="XM_037362588.1"/>
</dbReference>
<sequence>MTTTVATPVLPPELERVVFELAAWRDKETMCTLVLVARRVNIWIGPLRYRVRLVTFQSGNIDALWQLIDNCPASRIHTRHLAVCRLTLHTEDDIATSSIPRILRAFPHLVSLRLWSVTPASIADFHLLHALPALRRLAINLVAIFSERTPGPDPPPAPLLHVTHLELFHQRAHFHGDVPDLNLMRSALRCWPALTVLAHVHGPFVERLDGAQQALHAERAAEFAAIDPRLVILRSVLESWEQDWERGAWGGWDCWRRAEEVVAARGLRNSN</sequence>
<evidence type="ECO:0000313" key="1">
    <source>
        <dbReference type="EMBL" id="KAF7303537.1"/>
    </source>
</evidence>
<keyword evidence="2" id="KW-1185">Reference proteome</keyword>
<dbReference type="GeneID" id="59345104"/>
<dbReference type="OrthoDB" id="3070099at2759"/>
<proteinExistence type="predicted"/>
<organism evidence="1 2">
    <name type="scientific">Mycena indigotica</name>
    <dbReference type="NCBI Taxonomy" id="2126181"/>
    <lineage>
        <taxon>Eukaryota</taxon>
        <taxon>Fungi</taxon>
        <taxon>Dikarya</taxon>
        <taxon>Basidiomycota</taxon>
        <taxon>Agaricomycotina</taxon>
        <taxon>Agaricomycetes</taxon>
        <taxon>Agaricomycetidae</taxon>
        <taxon>Agaricales</taxon>
        <taxon>Marasmiineae</taxon>
        <taxon>Mycenaceae</taxon>
        <taxon>Mycena</taxon>
    </lineage>
</organism>
<evidence type="ECO:0000313" key="2">
    <source>
        <dbReference type="Proteomes" id="UP000636479"/>
    </source>
</evidence>
<gene>
    <name evidence="1" type="ORF">MIND_00582900</name>
</gene>
<comment type="caution">
    <text evidence="1">The sequence shown here is derived from an EMBL/GenBank/DDBJ whole genome shotgun (WGS) entry which is preliminary data.</text>
</comment>
<accession>A0A8H6SSF0</accession>
<protein>
    <submittedName>
        <fullName evidence="1">Uncharacterized protein</fullName>
    </submittedName>
</protein>
<reference evidence="1" key="1">
    <citation type="submission" date="2020-05" db="EMBL/GenBank/DDBJ databases">
        <title>Mycena genomes resolve the evolution of fungal bioluminescence.</title>
        <authorList>
            <person name="Tsai I.J."/>
        </authorList>
    </citation>
    <scope>NUCLEOTIDE SEQUENCE</scope>
    <source>
        <strain evidence="1">171206Taipei</strain>
    </source>
</reference>
<dbReference type="EMBL" id="JACAZF010000005">
    <property type="protein sequence ID" value="KAF7303537.1"/>
    <property type="molecule type" value="Genomic_DNA"/>
</dbReference>